<dbReference type="Proteomes" id="UP000245802">
    <property type="component" value="Chromosome"/>
</dbReference>
<feature type="domain" description="Thiolase N-terminal" evidence="3">
    <location>
        <begin position="66"/>
        <end position="152"/>
    </location>
</feature>
<dbReference type="InterPro" id="IPR016039">
    <property type="entry name" value="Thiolase-like"/>
</dbReference>
<protein>
    <submittedName>
        <fullName evidence="5">3-oxoacyl-ACP synthase III</fullName>
    </submittedName>
</protein>
<name>A0A2Z3HCM0_9BACT</name>
<keyword evidence="6" id="KW-1185">Reference proteome</keyword>
<evidence type="ECO:0000256" key="2">
    <source>
        <dbReference type="ARBA" id="ARBA00023315"/>
    </source>
</evidence>
<keyword evidence="1" id="KW-0808">Transferase</keyword>
<dbReference type="InterPro" id="IPR013747">
    <property type="entry name" value="ACP_syn_III_C"/>
</dbReference>
<sequence length="385" mass="41494">MKYNRVHLEAIGYELPPVVVSTAELEARLAPVYKSLNMSPGQLELLTGISERRWWEPGYPLSKGAAAAGRKALAAADISASEIDVLIYAGVCRENFEPATACAVAHELNINPNAAIFDLSNACLGVLNGIVEVANKIELGQAQAGLVVSAETAREINENVIDRMVRTKSVELFRESIATLTGGSGAVAVLVVSAELSREKRRKLLGGATQNAPQYHNLCRWGLQSLLPSAVGTVERVLGANAAGLMQKSVDNATGLVQKGVDLGMRHVMIPFMETHAGEVLKYGVELGHRTWQKFLTKLSWRPDFLDKVICHQVGAGHRDAVLRAIGVSPEKDFSTFEYLGNIGTVSLPITAAIAEEREFLRPGDRVGFLGIGSGLNCLMLGLEW</sequence>
<evidence type="ECO:0000259" key="4">
    <source>
        <dbReference type="Pfam" id="PF08541"/>
    </source>
</evidence>
<dbReference type="NCBIfam" id="NF006720">
    <property type="entry name" value="PRK09258.1"/>
    <property type="match status" value="1"/>
</dbReference>
<dbReference type="EMBL" id="CP025958">
    <property type="protein sequence ID" value="AWM41476.1"/>
    <property type="molecule type" value="Genomic_DNA"/>
</dbReference>
<dbReference type="Gene3D" id="3.40.47.10">
    <property type="match status" value="2"/>
</dbReference>
<dbReference type="KEGG" id="gog:C1280_33730"/>
<dbReference type="OrthoDB" id="9788274at2"/>
<organism evidence="5 6">
    <name type="scientific">Gemmata obscuriglobus</name>
    <dbReference type="NCBI Taxonomy" id="114"/>
    <lineage>
        <taxon>Bacteria</taxon>
        <taxon>Pseudomonadati</taxon>
        <taxon>Planctomycetota</taxon>
        <taxon>Planctomycetia</taxon>
        <taxon>Gemmatales</taxon>
        <taxon>Gemmataceae</taxon>
        <taxon>Gemmata</taxon>
    </lineage>
</organism>
<dbReference type="GO" id="GO:0016747">
    <property type="term" value="F:acyltransferase activity, transferring groups other than amino-acyl groups"/>
    <property type="evidence" value="ECO:0007669"/>
    <property type="project" value="InterPro"/>
</dbReference>
<accession>A0A2Z3HCM0</accession>
<evidence type="ECO:0000256" key="1">
    <source>
        <dbReference type="ARBA" id="ARBA00022679"/>
    </source>
</evidence>
<keyword evidence="2" id="KW-0012">Acyltransferase</keyword>
<dbReference type="GO" id="GO:0044550">
    <property type="term" value="P:secondary metabolite biosynthetic process"/>
    <property type="evidence" value="ECO:0007669"/>
    <property type="project" value="TreeGrafter"/>
</dbReference>
<dbReference type="RefSeq" id="WP_010041915.1">
    <property type="nucleotide sequence ID" value="NZ_CP025958.1"/>
</dbReference>
<gene>
    <name evidence="5" type="ORF">C1280_33730</name>
</gene>
<evidence type="ECO:0000313" key="5">
    <source>
        <dbReference type="EMBL" id="AWM41476.1"/>
    </source>
</evidence>
<dbReference type="SUPFAM" id="SSF53901">
    <property type="entry name" value="Thiolase-like"/>
    <property type="match status" value="1"/>
</dbReference>
<dbReference type="PANTHER" id="PTHR34069">
    <property type="entry name" value="3-OXOACYL-[ACYL-CARRIER-PROTEIN] SYNTHASE 3"/>
    <property type="match status" value="1"/>
</dbReference>
<proteinExistence type="predicted"/>
<reference evidence="5 6" key="1">
    <citation type="submission" date="2018-01" db="EMBL/GenBank/DDBJ databases">
        <title>G. obscuriglobus.</title>
        <authorList>
            <person name="Franke J."/>
            <person name="Blomberg W."/>
            <person name="Selmecki A."/>
        </authorList>
    </citation>
    <scope>NUCLEOTIDE SEQUENCE [LARGE SCALE GENOMIC DNA]</scope>
    <source>
        <strain evidence="5 6">DSM 5831</strain>
    </source>
</reference>
<feature type="domain" description="Beta-ketoacyl-[acyl-carrier-protein] synthase III C-terminal" evidence="4">
    <location>
        <begin position="297"/>
        <end position="383"/>
    </location>
</feature>
<dbReference type="InterPro" id="IPR020616">
    <property type="entry name" value="Thiolase_N"/>
</dbReference>
<dbReference type="PANTHER" id="PTHR34069:SF3">
    <property type="entry name" value="ACYL-COA:ACYL-COA ALKYLTRANSFERASE"/>
    <property type="match status" value="1"/>
</dbReference>
<dbReference type="Pfam" id="PF08541">
    <property type="entry name" value="ACP_syn_III_C"/>
    <property type="match status" value="1"/>
</dbReference>
<evidence type="ECO:0000259" key="3">
    <source>
        <dbReference type="Pfam" id="PF00108"/>
    </source>
</evidence>
<evidence type="ECO:0000313" key="6">
    <source>
        <dbReference type="Proteomes" id="UP000245802"/>
    </source>
</evidence>
<dbReference type="Pfam" id="PF00108">
    <property type="entry name" value="Thiolase_N"/>
    <property type="match status" value="1"/>
</dbReference>
<dbReference type="AlphaFoldDB" id="A0A2Z3HCM0"/>